<dbReference type="GO" id="GO:0016787">
    <property type="term" value="F:hydrolase activity"/>
    <property type="evidence" value="ECO:0007669"/>
    <property type="project" value="UniProtKB-KW"/>
</dbReference>
<dbReference type="RefSeq" id="WP_089787597.1">
    <property type="nucleotide sequence ID" value="NZ_FOKW01000004.1"/>
</dbReference>
<dbReference type="GO" id="GO:0016020">
    <property type="term" value="C:membrane"/>
    <property type="evidence" value="ECO:0007669"/>
    <property type="project" value="TreeGrafter"/>
</dbReference>
<keyword evidence="1" id="KW-0378">Hydrolase</keyword>
<keyword evidence="4" id="KW-1185">Reference proteome</keyword>
<accession>A0A1I1GHK4</accession>
<dbReference type="Gene3D" id="3.40.50.1820">
    <property type="entry name" value="alpha/beta hydrolase"/>
    <property type="match status" value="1"/>
</dbReference>
<gene>
    <name evidence="3" type="ORF">SAMN05444422_104200</name>
</gene>
<dbReference type="EMBL" id="FOKW01000004">
    <property type="protein sequence ID" value="SFC08843.1"/>
    <property type="molecule type" value="Genomic_DNA"/>
</dbReference>
<dbReference type="AlphaFoldDB" id="A0A1I1GHK4"/>
<dbReference type="OrthoDB" id="7531at2157"/>
<evidence type="ECO:0000313" key="3">
    <source>
        <dbReference type="EMBL" id="SFC08843.1"/>
    </source>
</evidence>
<organism evidence="3 4">
    <name type="scientific">Natronobacterium haloterrestre</name>
    <name type="common">Halobiforma haloterrestris</name>
    <dbReference type="NCBI Taxonomy" id="148448"/>
    <lineage>
        <taxon>Archaea</taxon>
        <taxon>Methanobacteriati</taxon>
        <taxon>Methanobacteriota</taxon>
        <taxon>Stenosarchaea group</taxon>
        <taxon>Halobacteria</taxon>
        <taxon>Halobacteriales</taxon>
        <taxon>Natrialbaceae</taxon>
        <taxon>Natronobacterium</taxon>
    </lineage>
</organism>
<dbReference type="InterPro" id="IPR050266">
    <property type="entry name" value="AB_hydrolase_sf"/>
</dbReference>
<dbReference type="PRINTS" id="PR00111">
    <property type="entry name" value="ABHYDROLASE"/>
</dbReference>
<dbReference type="Pfam" id="PF12697">
    <property type="entry name" value="Abhydrolase_6"/>
    <property type="match status" value="1"/>
</dbReference>
<protein>
    <submittedName>
        <fullName evidence="3">Pimeloyl-ACP methyl ester carboxylesterase</fullName>
    </submittedName>
</protein>
<proteinExistence type="predicted"/>
<sequence>MTPPDDALESATYVGGSDSSRPILLLHGAGLSWRMWLPQIHALEDDYRVTAPDLPAHGRRDGDSLSLEAAVAVAGDALEDAEVTVPALVVGQSLGGYVGIELAARHPDRVAALALSGASADYRGWLAVKTCLAGLATRVRSSVSPLERRFQRRVRSGLRSKPISDEIVDAILEGGISADGYGRGATAIAGIDFPTKLRAYDGPVLLINGESDRLNGPAAETLAPTLPNARTRVVDDAGHTCPLDQPTAYTSAVLEFAADVVWPATAGAE</sequence>
<dbReference type="PANTHER" id="PTHR43798:SF31">
    <property type="entry name" value="AB HYDROLASE SUPERFAMILY PROTEIN YCLE"/>
    <property type="match status" value="1"/>
</dbReference>
<dbReference type="InterPro" id="IPR000073">
    <property type="entry name" value="AB_hydrolase_1"/>
</dbReference>
<dbReference type="SUPFAM" id="SSF53474">
    <property type="entry name" value="alpha/beta-Hydrolases"/>
    <property type="match status" value="1"/>
</dbReference>
<dbReference type="PANTHER" id="PTHR43798">
    <property type="entry name" value="MONOACYLGLYCEROL LIPASE"/>
    <property type="match status" value="1"/>
</dbReference>
<dbReference type="Proteomes" id="UP000199161">
    <property type="component" value="Unassembled WGS sequence"/>
</dbReference>
<reference evidence="4" key="1">
    <citation type="submission" date="2016-10" db="EMBL/GenBank/DDBJ databases">
        <authorList>
            <person name="Varghese N."/>
            <person name="Submissions S."/>
        </authorList>
    </citation>
    <scope>NUCLEOTIDE SEQUENCE [LARGE SCALE GENOMIC DNA]</scope>
    <source>
        <strain evidence="4">DSM 13078</strain>
    </source>
</reference>
<name>A0A1I1GHK4_NATHA</name>
<dbReference type="InterPro" id="IPR029058">
    <property type="entry name" value="AB_hydrolase_fold"/>
</dbReference>
<evidence type="ECO:0000256" key="1">
    <source>
        <dbReference type="ARBA" id="ARBA00022801"/>
    </source>
</evidence>
<evidence type="ECO:0000313" key="4">
    <source>
        <dbReference type="Proteomes" id="UP000199161"/>
    </source>
</evidence>
<evidence type="ECO:0000259" key="2">
    <source>
        <dbReference type="Pfam" id="PF12697"/>
    </source>
</evidence>
<feature type="domain" description="AB hydrolase-1" evidence="2">
    <location>
        <begin position="23"/>
        <end position="249"/>
    </location>
</feature>